<accession>A0A7G9FMX2</accession>
<gene>
    <name evidence="1" type="ORF">H9Q76_00915</name>
</gene>
<keyword evidence="2" id="KW-1185">Reference proteome</keyword>
<reference evidence="1 2" key="1">
    <citation type="submission" date="2020-08" db="EMBL/GenBank/DDBJ databases">
        <authorList>
            <person name="Liu C."/>
            <person name="Sun Q."/>
        </authorList>
    </citation>
    <scope>NUCLEOTIDE SEQUENCE [LARGE SCALE GENOMIC DNA]</scope>
    <source>
        <strain evidence="1 2">NSJ-4</strain>
    </source>
</reference>
<evidence type="ECO:0000313" key="1">
    <source>
        <dbReference type="EMBL" id="QNL99903.1"/>
    </source>
</evidence>
<dbReference type="KEGG" id="wcp:H9Q76_00915"/>
<dbReference type="RefSeq" id="WP_249321373.1">
    <property type="nucleotide sequence ID" value="NZ_CP060632.1"/>
</dbReference>
<dbReference type="Proteomes" id="UP000515819">
    <property type="component" value="Chromosome"/>
</dbReference>
<dbReference type="AlphaFoldDB" id="A0A7G9FMX2"/>
<protein>
    <submittedName>
        <fullName evidence="1">Uncharacterized protein</fullName>
    </submittedName>
</protein>
<proteinExistence type="predicted"/>
<sequence>MTRRYFPIGVINLVTNGILLPKMDEEFWDICHAQQIDVCPTKYPIKVDYKNLEKKAEEKRVKYHYFGDATGCMWTHKVIDISGSRFENCSFMYCPNANLCPVLKHGKIFPCPTARHIDKFNKAYNTELHICEKDYIDIYKIDKLEDIMNFLTKPIPFCRYCNTPAIKETDWGISKGDIAEWT</sequence>
<name>A0A7G9FMX2_9FIRM</name>
<organism evidence="1 2">
    <name type="scientific">Wujia chipingensis</name>
    <dbReference type="NCBI Taxonomy" id="2763670"/>
    <lineage>
        <taxon>Bacteria</taxon>
        <taxon>Bacillati</taxon>
        <taxon>Bacillota</taxon>
        <taxon>Clostridia</taxon>
        <taxon>Lachnospirales</taxon>
        <taxon>Lachnospiraceae</taxon>
        <taxon>Wujia</taxon>
    </lineage>
</organism>
<evidence type="ECO:0000313" key="2">
    <source>
        <dbReference type="Proteomes" id="UP000515819"/>
    </source>
</evidence>
<dbReference type="EMBL" id="CP060632">
    <property type="protein sequence ID" value="QNL99903.1"/>
    <property type="molecule type" value="Genomic_DNA"/>
</dbReference>